<gene>
    <name evidence="2" type="ORF">CBYS24578_00008632</name>
</gene>
<keyword evidence="3" id="KW-1185">Reference proteome</keyword>
<sequence>MSSTPSPSTHAQPADQRVRTFVWPLSLSAWNAVDDSWAPPSQQSKEYEKEQRATAAGPRRKFVWPLSLRVLKTVDNCWVIHKNPLESSSHLDPTPQGLSYGDYVLNPQSAKETNTTNAKFVSEVNKVIQNTPIEGFFKNNSKFIEELARKAAALADDPSTPICGQKLLSKTVQVTMHQQVLYCDDSTPMRHENRWDSQNELIKAIARVTTRILPEGEGVHMRYIGQEIPNPHSLKFEELVELVDMTQPLTLESQSPIATERIIGRNLKSKVLEPLVYSKLPDNLLRPLLISVIVDWMPERQRTQQSTLVNVIAECGDKLEAAGFPRESVKFMIGQVGSDTNIMAVRLIRDISTIPKIENVVSVASENLDVAFSKMKSEAEMDEWVINTLYEAIMKSESKKNR</sequence>
<reference evidence="2" key="1">
    <citation type="submission" date="2021-10" db="EMBL/GenBank/DDBJ databases">
        <authorList>
            <person name="Piombo E."/>
        </authorList>
    </citation>
    <scope>NUCLEOTIDE SEQUENCE</scope>
</reference>
<evidence type="ECO:0000313" key="3">
    <source>
        <dbReference type="Proteomes" id="UP000754883"/>
    </source>
</evidence>
<dbReference type="EMBL" id="CABFNO020001379">
    <property type="protein sequence ID" value="CAG9984149.1"/>
    <property type="molecule type" value="Genomic_DNA"/>
</dbReference>
<dbReference type="AlphaFoldDB" id="A0A9N9UE56"/>
<proteinExistence type="predicted"/>
<protein>
    <submittedName>
        <fullName evidence="2">Uncharacterized protein</fullName>
    </submittedName>
</protein>
<organism evidence="2 3">
    <name type="scientific">Clonostachys byssicola</name>
    <dbReference type="NCBI Taxonomy" id="160290"/>
    <lineage>
        <taxon>Eukaryota</taxon>
        <taxon>Fungi</taxon>
        <taxon>Dikarya</taxon>
        <taxon>Ascomycota</taxon>
        <taxon>Pezizomycotina</taxon>
        <taxon>Sordariomycetes</taxon>
        <taxon>Hypocreomycetidae</taxon>
        <taxon>Hypocreales</taxon>
        <taxon>Bionectriaceae</taxon>
        <taxon>Clonostachys</taxon>
    </lineage>
</organism>
<accession>A0A9N9UE56</accession>
<dbReference type="PANTHER" id="PTHR34706">
    <property type="entry name" value="SLR1338 PROTEIN"/>
    <property type="match status" value="1"/>
</dbReference>
<comment type="caution">
    <text evidence="2">The sequence shown here is derived from an EMBL/GenBank/DDBJ whole genome shotgun (WGS) entry which is preliminary data.</text>
</comment>
<feature type="region of interest" description="Disordered" evidence="1">
    <location>
        <begin position="34"/>
        <end position="54"/>
    </location>
</feature>
<dbReference type="PANTHER" id="PTHR34706:SF3">
    <property type="entry name" value="ANKYRIN REPEAT PROTEIN (AFU_ORTHOLOGUE AFUA_7G06200)"/>
    <property type="match status" value="1"/>
</dbReference>
<evidence type="ECO:0000313" key="2">
    <source>
        <dbReference type="EMBL" id="CAG9984149.1"/>
    </source>
</evidence>
<evidence type="ECO:0000256" key="1">
    <source>
        <dbReference type="SAM" id="MobiDB-lite"/>
    </source>
</evidence>
<name>A0A9N9UE56_9HYPO</name>
<dbReference type="OrthoDB" id="2142040at2759"/>
<dbReference type="Proteomes" id="UP000754883">
    <property type="component" value="Unassembled WGS sequence"/>
</dbReference>